<gene>
    <name evidence="1" type="ORF">OSCT_2616</name>
</gene>
<dbReference type="InterPro" id="IPR037175">
    <property type="entry name" value="KFase_sf"/>
</dbReference>
<name>E1IH15_9CHLR</name>
<dbReference type="SUPFAM" id="SSF102198">
    <property type="entry name" value="Putative cyclase"/>
    <property type="match status" value="1"/>
</dbReference>
<dbReference type="Gene3D" id="3.50.30.50">
    <property type="entry name" value="Putative cyclase"/>
    <property type="match status" value="1"/>
</dbReference>
<organism evidence="1 2">
    <name type="scientific">Oscillochloris trichoides DG-6</name>
    <dbReference type="NCBI Taxonomy" id="765420"/>
    <lineage>
        <taxon>Bacteria</taxon>
        <taxon>Bacillati</taxon>
        <taxon>Chloroflexota</taxon>
        <taxon>Chloroflexia</taxon>
        <taxon>Chloroflexales</taxon>
        <taxon>Chloroflexineae</taxon>
        <taxon>Oscillochloridaceae</taxon>
        <taxon>Oscillochloris</taxon>
    </lineage>
</organism>
<dbReference type="PANTHER" id="PTHR31118">
    <property type="entry name" value="CYCLASE-LIKE PROTEIN 2"/>
    <property type="match status" value="1"/>
</dbReference>
<dbReference type="GO" id="GO:0019441">
    <property type="term" value="P:L-tryptophan catabolic process to kynurenine"/>
    <property type="evidence" value="ECO:0007669"/>
    <property type="project" value="InterPro"/>
</dbReference>
<dbReference type="EMBL" id="ADVR01000112">
    <property type="protein sequence ID" value="EFO79490.1"/>
    <property type="molecule type" value="Genomic_DNA"/>
</dbReference>
<sequence length="253" mass="27647">MIMPIIDLSATIRSSPPGTLEAVRVDLANHDHALGAAQIQALFQVPAALLRNGEGWATDTFTRLGTHDTTHVDAPWHYNSVIQGQPAQTIDALPLEWFFAPGVVLDMRHKEDGDPVRTEEVQAALETSGHTLRPGDIVLVHTGRDAFYDQPDYLFRGPGVTPEATRWLYDQGVRVMGIDAWGWDAPLDRQARAALTRQEAGVFWAAHQLDLPYCQIERLVNLAALPPSGFMVACFPLKVQGGSAGPCRAVAIL</sequence>
<comment type="caution">
    <text evidence="1">The sequence shown here is derived from an EMBL/GenBank/DDBJ whole genome shotgun (WGS) entry which is preliminary data.</text>
</comment>
<evidence type="ECO:0000313" key="2">
    <source>
        <dbReference type="Proteomes" id="UP000054010"/>
    </source>
</evidence>
<dbReference type="STRING" id="765420.OSCT_2616"/>
<dbReference type="eggNOG" id="COG1878">
    <property type="taxonomic scope" value="Bacteria"/>
</dbReference>
<dbReference type="AlphaFoldDB" id="E1IH15"/>
<dbReference type="Pfam" id="PF04199">
    <property type="entry name" value="Cyclase"/>
    <property type="match status" value="1"/>
</dbReference>
<dbReference type="InterPro" id="IPR007325">
    <property type="entry name" value="KFase/CYL"/>
</dbReference>
<reference evidence="1 2" key="1">
    <citation type="journal article" date="2011" name="J. Bacteriol.">
        <title>Draft genome sequence of the anoxygenic filamentous phototrophic bacterium Oscillochloris trichoides subsp. DG-6.</title>
        <authorList>
            <person name="Kuznetsov B.B."/>
            <person name="Ivanovsky R.N."/>
            <person name="Keppen O.I."/>
            <person name="Sukhacheva M.V."/>
            <person name="Bumazhkin B.K."/>
            <person name="Patutina E.O."/>
            <person name="Beletsky A.V."/>
            <person name="Mardanov A.V."/>
            <person name="Baslerov R.V."/>
            <person name="Panteleeva A.N."/>
            <person name="Kolganova T.V."/>
            <person name="Ravin N.V."/>
            <person name="Skryabin K.G."/>
        </authorList>
    </citation>
    <scope>NUCLEOTIDE SEQUENCE [LARGE SCALE GENOMIC DNA]</scope>
    <source>
        <strain evidence="1 2">DG-6</strain>
    </source>
</reference>
<dbReference type="PANTHER" id="PTHR31118:SF12">
    <property type="entry name" value="CYCLASE-LIKE PROTEIN 2"/>
    <property type="match status" value="1"/>
</dbReference>
<protein>
    <submittedName>
        <fullName evidence="1">Cyclase family protein</fullName>
    </submittedName>
</protein>
<dbReference type="HOGENOM" id="CLU_030671_3_3_0"/>
<dbReference type="GO" id="GO:0004061">
    <property type="term" value="F:arylformamidase activity"/>
    <property type="evidence" value="ECO:0007669"/>
    <property type="project" value="InterPro"/>
</dbReference>
<proteinExistence type="predicted"/>
<accession>E1IH15</accession>
<keyword evidence="2" id="KW-1185">Reference proteome</keyword>
<evidence type="ECO:0000313" key="1">
    <source>
        <dbReference type="EMBL" id="EFO79490.1"/>
    </source>
</evidence>
<dbReference type="Proteomes" id="UP000054010">
    <property type="component" value="Unassembled WGS sequence"/>
</dbReference>